<accession>A0A5S6Q1D3</accession>
<organism evidence="2 3">
    <name type="scientific">Trichuris muris</name>
    <name type="common">Mouse whipworm</name>
    <dbReference type="NCBI Taxonomy" id="70415"/>
    <lineage>
        <taxon>Eukaryota</taxon>
        <taxon>Metazoa</taxon>
        <taxon>Ecdysozoa</taxon>
        <taxon>Nematoda</taxon>
        <taxon>Enoplea</taxon>
        <taxon>Dorylaimia</taxon>
        <taxon>Trichinellida</taxon>
        <taxon>Trichuridae</taxon>
        <taxon>Trichuris</taxon>
    </lineage>
</organism>
<protein>
    <submittedName>
        <fullName evidence="3">Uncharacterized protein</fullName>
    </submittedName>
</protein>
<evidence type="ECO:0000313" key="3">
    <source>
        <dbReference type="WBParaSite" id="TMUE_0000001021.1"/>
    </source>
</evidence>
<dbReference type="AlphaFoldDB" id="A0A5S6Q1D3"/>
<sequence length="335" mass="37015">MQPRVSTLHIFSASTSEDPGNYARPRGQQSPVLPLPSSQALQDPLHDNSTLLAPQTPFEESNWPSAYDVAQVIDDPTPHALDAEFLDEFCALIQIQDAPLQVAILDFTAEFLCARFKSIPTTNCPDNVVRPRLNAKRKQYVRMQHLFHKDRSKLVEAITGTEPVWSNPPRLVEIHHILRQRLNKPSALDDAPFAPKVNVRATTQMPLVSIEEVIVAQKAMPSCSTPGPDDMSAMAAKSIPPSLLCKIFGSLRIAARVPAHPIMQCITCVTFCSDGRVSAGANPFIGVLPISTNLLAADLVQRYWMHASVLGLVRHCEWNRESSPFVLHICYGCNL</sequence>
<name>A0A5S6Q1D3_TRIMR</name>
<feature type="region of interest" description="Disordered" evidence="1">
    <location>
        <begin position="1"/>
        <end position="39"/>
    </location>
</feature>
<dbReference type="Proteomes" id="UP000046395">
    <property type="component" value="Unassembled WGS sequence"/>
</dbReference>
<dbReference type="WBParaSite" id="TMUE_0000001021.1">
    <property type="protein sequence ID" value="TMUE_0000001021.1"/>
    <property type="gene ID" value="WBGene00296938"/>
</dbReference>
<feature type="compositionally biased region" description="Polar residues" evidence="1">
    <location>
        <begin position="27"/>
        <end position="39"/>
    </location>
</feature>
<evidence type="ECO:0000313" key="2">
    <source>
        <dbReference type="Proteomes" id="UP000046395"/>
    </source>
</evidence>
<proteinExistence type="predicted"/>
<reference evidence="3" key="1">
    <citation type="submission" date="2019-12" db="UniProtKB">
        <authorList>
            <consortium name="WormBaseParasite"/>
        </authorList>
    </citation>
    <scope>IDENTIFICATION</scope>
</reference>
<keyword evidence="2" id="KW-1185">Reference proteome</keyword>
<evidence type="ECO:0000256" key="1">
    <source>
        <dbReference type="SAM" id="MobiDB-lite"/>
    </source>
</evidence>